<keyword evidence="1" id="KW-0489">Methyltransferase</keyword>
<proteinExistence type="predicted"/>
<keyword evidence="2" id="KW-1185">Reference proteome</keyword>
<dbReference type="EMBL" id="JAAEDM010000117">
    <property type="protein sequence ID" value="MBR0674136.1"/>
    <property type="molecule type" value="Genomic_DNA"/>
</dbReference>
<dbReference type="SUPFAM" id="SSF53335">
    <property type="entry name" value="S-adenosyl-L-methionine-dependent methyltransferases"/>
    <property type="match status" value="2"/>
</dbReference>
<dbReference type="InterPro" id="IPR029063">
    <property type="entry name" value="SAM-dependent_MTases_sf"/>
</dbReference>
<dbReference type="Gene3D" id="3.40.50.150">
    <property type="entry name" value="Vaccinia Virus protein VP39"/>
    <property type="match status" value="2"/>
</dbReference>
<evidence type="ECO:0000313" key="2">
    <source>
        <dbReference type="Proteomes" id="UP001138751"/>
    </source>
</evidence>
<dbReference type="Proteomes" id="UP001138751">
    <property type="component" value="Unassembled WGS sequence"/>
</dbReference>
<dbReference type="GO" id="GO:0008168">
    <property type="term" value="F:methyltransferase activity"/>
    <property type="evidence" value="ECO:0007669"/>
    <property type="project" value="UniProtKB-KW"/>
</dbReference>
<dbReference type="AlphaFoldDB" id="A0A9X9X407"/>
<dbReference type="GO" id="GO:0032259">
    <property type="term" value="P:methylation"/>
    <property type="evidence" value="ECO:0007669"/>
    <property type="project" value="UniProtKB-KW"/>
</dbReference>
<organism evidence="1 2">
    <name type="scientific">Neoroseomonas soli</name>
    <dbReference type="NCBI Taxonomy" id="1081025"/>
    <lineage>
        <taxon>Bacteria</taxon>
        <taxon>Pseudomonadati</taxon>
        <taxon>Pseudomonadota</taxon>
        <taxon>Alphaproteobacteria</taxon>
        <taxon>Acetobacterales</taxon>
        <taxon>Acetobacteraceae</taxon>
        <taxon>Neoroseomonas</taxon>
    </lineage>
</organism>
<reference evidence="1" key="2">
    <citation type="journal article" date="2021" name="Syst. Appl. Microbiol.">
        <title>Roseomonas hellenica sp. nov., isolated from roots of wild-growing Alkanna tinctoria.</title>
        <authorList>
            <person name="Rat A."/>
            <person name="Naranjo H.D."/>
            <person name="Lebbe L."/>
            <person name="Cnockaert M."/>
            <person name="Krigas N."/>
            <person name="Grigoriadou K."/>
            <person name="Maloupa E."/>
            <person name="Willems A."/>
        </authorList>
    </citation>
    <scope>NUCLEOTIDE SEQUENCE</scope>
    <source>
        <strain evidence="1">LMG 31231</strain>
    </source>
</reference>
<gene>
    <name evidence="1" type="ORF">GXW76_23395</name>
</gene>
<protein>
    <submittedName>
        <fullName evidence="1">Class I SAM-dependent methyltransferase</fullName>
    </submittedName>
</protein>
<name>A0A9X9X407_9PROT</name>
<sequence>MPKAEGYRTRIIDHTDADGLRRKYSAMGVDVSRVEEVDAIDDGGEFGELDDSGEGFDFIVASHVFEHLPDPIHFLQRCERALKPDGRLFLLVPDRRFCFDYLRPTSTAGQMLNSYLAKQRTHTPAALFDHHAYNALRDGVHVWAESEGGTFAFGGTARAGYDIAARRQEEYLDAHAWVFTPSTFRLIAEDLRSLGLIGMGEQFFHPSIGCEFLAVLSPAQAQVGLDRTALALGAVAEARGTVPASAAPATPAVDFGDETYVKSAPCAQHAIDTLSDSWVGSFPAALGVQAGQVALHDDARITWLVGLLGGSLRDMEVLELGPLEASHTAMLLDAGARSVLAIEANRRAYLRCLVTKEIRGLRDASFLLGNFVPYLETEPRSWPLIVASGVLYHMTDPLRLLELLSARTDRLFLWTHVVDAKAMPPGDPRRAAIQGREARAWRDMDVTLHRRPYGRVTDPAFCGGTDEDPLWMERDDLLGVLRRLGFDSIDIAHETPDHPAGPALSILARRTPR</sequence>
<reference evidence="1" key="1">
    <citation type="submission" date="2020-01" db="EMBL/GenBank/DDBJ databases">
        <authorList>
            <person name="Rat A."/>
        </authorList>
    </citation>
    <scope>NUCLEOTIDE SEQUENCE</scope>
    <source>
        <strain evidence="1">LMG 31231</strain>
    </source>
</reference>
<keyword evidence="1" id="KW-0808">Transferase</keyword>
<accession>A0A9X9X407</accession>
<evidence type="ECO:0000313" key="1">
    <source>
        <dbReference type="EMBL" id="MBR0674136.1"/>
    </source>
</evidence>
<dbReference type="Pfam" id="PF13489">
    <property type="entry name" value="Methyltransf_23"/>
    <property type="match status" value="1"/>
</dbReference>
<comment type="caution">
    <text evidence="1">The sequence shown here is derived from an EMBL/GenBank/DDBJ whole genome shotgun (WGS) entry which is preliminary data.</text>
</comment>
<dbReference type="CDD" id="cd02440">
    <property type="entry name" value="AdoMet_MTases"/>
    <property type="match status" value="1"/>
</dbReference>